<evidence type="ECO:0000256" key="13">
    <source>
        <dbReference type="PROSITE-ProRule" id="PRU00175"/>
    </source>
</evidence>
<comment type="similarity">
    <text evidence="5">Belongs to the RBR family. Ariadne subfamily.</text>
</comment>
<name>A0A1R3IUJ9_9ROSI</name>
<comment type="function">
    <text evidence="3">Might act as an E3 ubiquitin-protein ligase, or as part of E3 complex, which accepts ubiquitin from specific E2 ubiquitin-conjugating enzymes and then transfers it to substrates.</text>
</comment>
<dbReference type="InterPro" id="IPR001841">
    <property type="entry name" value="Znf_RING"/>
</dbReference>
<dbReference type="InterPro" id="IPR044066">
    <property type="entry name" value="TRIAD_supradom"/>
</dbReference>
<evidence type="ECO:0000256" key="10">
    <source>
        <dbReference type="ARBA" id="ARBA00022771"/>
    </source>
</evidence>
<evidence type="ECO:0000313" key="16">
    <source>
        <dbReference type="EMBL" id="OMO86256.1"/>
    </source>
</evidence>
<keyword evidence="7" id="KW-0808">Transferase</keyword>
<dbReference type="OrthoDB" id="966118at2759"/>
<dbReference type="EMBL" id="AWUE01017603">
    <property type="protein sequence ID" value="OMO86256.1"/>
    <property type="molecule type" value="Genomic_DNA"/>
</dbReference>
<dbReference type="GO" id="GO:0016567">
    <property type="term" value="P:protein ubiquitination"/>
    <property type="evidence" value="ECO:0007669"/>
    <property type="project" value="UniProtKB-UniPathway"/>
</dbReference>
<dbReference type="UniPathway" id="UPA00143"/>
<dbReference type="Gene3D" id="3.30.40.10">
    <property type="entry name" value="Zinc/RING finger domain, C3HC4 (zinc finger)"/>
    <property type="match status" value="1"/>
</dbReference>
<dbReference type="SMART" id="SM00647">
    <property type="entry name" value="IBR"/>
    <property type="match status" value="1"/>
</dbReference>
<dbReference type="PROSITE" id="PS51873">
    <property type="entry name" value="TRIAD"/>
    <property type="match status" value="1"/>
</dbReference>
<comment type="caution">
    <text evidence="16">The sequence shown here is derived from an EMBL/GenBank/DDBJ whole genome shotgun (WGS) entry which is preliminary data.</text>
</comment>
<evidence type="ECO:0000256" key="3">
    <source>
        <dbReference type="ARBA" id="ARBA00003976"/>
    </source>
</evidence>
<proteinExistence type="inferred from homology"/>
<evidence type="ECO:0000256" key="12">
    <source>
        <dbReference type="ARBA" id="ARBA00022833"/>
    </source>
</evidence>
<organism evidence="16 17">
    <name type="scientific">Corchorus olitorius</name>
    <dbReference type="NCBI Taxonomy" id="93759"/>
    <lineage>
        <taxon>Eukaryota</taxon>
        <taxon>Viridiplantae</taxon>
        <taxon>Streptophyta</taxon>
        <taxon>Embryophyta</taxon>
        <taxon>Tracheophyta</taxon>
        <taxon>Spermatophyta</taxon>
        <taxon>Magnoliopsida</taxon>
        <taxon>eudicotyledons</taxon>
        <taxon>Gunneridae</taxon>
        <taxon>Pentapetalae</taxon>
        <taxon>rosids</taxon>
        <taxon>malvids</taxon>
        <taxon>Malvales</taxon>
        <taxon>Malvaceae</taxon>
        <taxon>Grewioideae</taxon>
        <taxon>Apeibeae</taxon>
        <taxon>Corchorus</taxon>
    </lineage>
</organism>
<evidence type="ECO:0000256" key="6">
    <source>
        <dbReference type="ARBA" id="ARBA00012251"/>
    </source>
</evidence>
<evidence type="ECO:0000256" key="7">
    <source>
        <dbReference type="ARBA" id="ARBA00022679"/>
    </source>
</evidence>
<dbReference type="PANTHER" id="PTHR11685">
    <property type="entry name" value="RBR FAMILY RING FINGER AND IBR DOMAIN-CONTAINING"/>
    <property type="match status" value="1"/>
</dbReference>
<evidence type="ECO:0000256" key="5">
    <source>
        <dbReference type="ARBA" id="ARBA00005884"/>
    </source>
</evidence>
<dbReference type="InterPro" id="IPR018957">
    <property type="entry name" value="Znf_C3HC4_RING-type"/>
</dbReference>
<evidence type="ECO:0000259" key="14">
    <source>
        <dbReference type="PROSITE" id="PS50089"/>
    </source>
</evidence>
<feature type="domain" description="RING-type" evidence="15">
    <location>
        <begin position="25"/>
        <end position="239"/>
    </location>
</feature>
<dbReference type="GO" id="GO:0061630">
    <property type="term" value="F:ubiquitin protein ligase activity"/>
    <property type="evidence" value="ECO:0007669"/>
    <property type="project" value="UniProtKB-EC"/>
</dbReference>
<keyword evidence="12" id="KW-0862">Zinc</keyword>
<dbReference type="GO" id="GO:0008270">
    <property type="term" value="F:zinc ion binding"/>
    <property type="evidence" value="ECO:0007669"/>
    <property type="project" value="UniProtKB-KW"/>
</dbReference>
<dbReference type="InterPro" id="IPR002867">
    <property type="entry name" value="IBR_dom"/>
</dbReference>
<keyword evidence="11" id="KW-0833">Ubl conjugation pathway</keyword>
<dbReference type="PROSITE" id="PS50089">
    <property type="entry name" value="ZF_RING_2"/>
    <property type="match status" value="1"/>
</dbReference>
<keyword evidence="10 13" id="KW-0863">Zinc-finger</keyword>
<comment type="catalytic activity">
    <reaction evidence="1">
        <text>[E2 ubiquitin-conjugating enzyme]-S-ubiquitinyl-L-cysteine + [acceptor protein]-L-lysine = [E2 ubiquitin-conjugating enzyme]-L-cysteine + [acceptor protein]-N(6)-ubiquitinyl-L-lysine.</text>
        <dbReference type="EC" id="2.3.2.31"/>
    </reaction>
</comment>
<accession>A0A1R3IUJ9</accession>
<reference evidence="17" key="1">
    <citation type="submission" date="2013-09" db="EMBL/GenBank/DDBJ databases">
        <title>Corchorus olitorius genome sequencing.</title>
        <authorList>
            <person name="Alam M."/>
            <person name="Haque M.S."/>
            <person name="Islam M.S."/>
            <person name="Emdad E.M."/>
            <person name="Islam M.M."/>
            <person name="Ahmed B."/>
            <person name="Halim A."/>
            <person name="Hossen Q.M.M."/>
            <person name="Hossain M.Z."/>
            <person name="Ahmed R."/>
            <person name="Khan M.M."/>
            <person name="Islam R."/>
            <person name="Rashid M.M."/>
            <person name="Khan S.A."/>
            <person name="Rahman M.S."/>
            <person name="Alam M."/>
            <person name="Yahiya A.S."/>
            <person name="Khan M.S."/>
            <person name="Azam M.S."/>
            <person name="Haque T."/>
            <person name="Lashkar M.Z.H."/>
            <person name="Akhand A.I."/>
            <person name="Morshed G."/>
            <person name="Roy S."/>
            <person name="Uddin K.S."/>
            <person name="Rabeya T."/>
            <person name="Hossain A.S."/>
            <person name="Chowdhury A."/>
            <person name="Snigdha A.R."/>
            <person name="Mortoza M.S."/>
            <person name="Matin S.A."/>
            <person name="Hoque S.M.E."/>
            <person name="Islam M.K."/>
            <person name="Roy D.K."/>
            <person name="Haider R."/>
            <person name="Moosa M.M."/>
            <person name="Elias S.M."/>
            <person name="Hasan A.M."/>
            <person name="Jahan S."/>
            <person name="Shafiuddin M."/>
            <person name="Mahmood N."/>
            <person name="Shommy N.S."/>
        </authorList>
    </citation>
    <scope>NUCLEOTIDE SEQUENCE [LARGE SCALE GENOMIC DNA]</scope>
    <source>
        <strain evidence="17">cv. O-4</strain>
    </source>
</reference>
<evidence type="ECO:0000256" key="4">
    <source>
        <dbReference type="ARBA" id="ARBA00004906"/>
    </source>
</evidence>
<keyword evidence="9" id="KW-0677">Repeat</keyword>
<dbReference type="InterPro" id="IPR031127">
    <property type="entry name" value="E3_UB_ligase_RBR"/>
</dbReference>
<sequence length="293" mass="33827">MGNKLQKLKQRSQIEEKSKPEELDSDFTCEICIEPIEANNKFNNNGLCKHNFCSDCIAKHVEEKVTGLKMANIDCPDLDCKFPLDPLSCRPILSKPVFDQWCELLCGETLLQKYELSQRCYCPYPDCAALVVNECNNKPRKSTCPSCKKSFCFQCQSPWHAGYRCGENHIEKSTNDILFGRLVEEQKWTRCPKCGHAVQRTTGCQVIFCREKREFSDRNELLTRKLIKENEWTRCSNCGHYVERNGGYVDMYFAMDVEKQTKLEVECDLAARKCVETIYSAITFLLQLPLSFV</sequence>
<evidence type="ECO:0000313" key="17">
    <source>
        <dbReference type="Proteomes" id="UP000187203"/>
    </source>
</evidence>
<evidence type="ECO:0000256" key="1">
    <source>
        <dbReference type="ARBA" id="ARBA00001798"/>
    </source>
</evidence>
<dbReference type="SUPFAM" id="SSF57850">
    <property type="entry name" value="RING/U-box"/>
    <property type="match status" value="3"/>
</dbReference>
<evidence type="ECO:0000256" key="2">
    <source>
        <dbReference type="ARBA" id="ARBA00001947"/>
    </source>
</evidence>
<comment type="pathway">
    <text evidence="4">Protein modification; protein ubiquitination.</text>
</comment>
<dbReference type="Proteomes" id="UP000187203">
    <property type="component" value="Unassembled WGS sequence"/>
</dbReference>
<protein>
    <recommendedName>
        <fullName evidence="6">RBR-type E3 ubiquitin transferase</fullName>
        <ecNumber evidence="6">2.3.2.31</ecNumber>
    </recommendedName>
</protein>
<dbReference type="InterPro" id="IPR013083">
    <property type="entry name" value="Znf_RING/FYVE/PHD"/>
</dbReference>
<feature type="domain" description="RING-type" evidence="14">
    <location>
        <begin position="29"/>
        <end position="76"/>
    </location>
</feature>
<dbReference type="STRING" id="93759.A0A1R3IUJ9"/>
<gene>
    <name evidence="16" type="ORF">COLO4_21263</name>
</gene>
<dbReference type="Pfam" id="PF00097">
    <property type="entry name" value="zf-C3HC4"/>
    <property type="match status" value="1"/>
</dbReference>
<keyword evidence="8" id="KW-0479">Metal-binding</keyword>
<evidence type="ECO:0000256" key="8">
    <source>
        <dbReference type="ARBA" id="ARBA00022723"/>
    </source>
</evidence>
<evidence type="ECO:0000256" key="9">
    <source>
        <dbReference type="ARBA" id="ARBA00022737"/>
    </source>
</evidence>
<dbReference type="AlphaFoldDB" id="A0A1R3IUJ9"/>
<evidence type="ECO:0000256" key="11">
    <source>
        <dbReference type="ARBA" id="ARBA00022786"/>
    </source>
</evidence>
<dbReference type="PROSITE" id="PS00518">
    <property type="entry name" value="ZF_RING_1"/>
    <property type="match status" value="1"/>
</dbReference>
<dbReference type="EC" id="2.3.2.31" evidence="6"/>
<dbReference type="InterPro" id="IPR017907">
    <property type="entry name" value="Znf_RING_CS"/>
</dbReference>
<evidence type="ECO:0000259" key="15">
    <source>
        <dbReference type="PROSITE" id="PS51873"/>
    </source>
</evidence>
<dbReference type="FunFam" id="3.30.40.10:FF:000230">
    <property type="entry name" value="RBR-type E3 ubiquitin transferase"/>
    <property type="match status" value="1"/>
</dbReference>
<keyword evidence="17" id="KW-1185">Reference proteome</keyword>
<comment type="cofactor">
    <cofactor evidence="2">
        <name>Zn(2+)</name>
        <dbReference type="ChEBI" id="CHEBI:29105"/>
    </cofactor>
</comment>
<dbReference type="Pfam" id="PF01485">
    <property type="entry name" value="IBR"/>
    <property type="match status" value="1"/>
</dbReference>